<evidence type="ECO:0000256" key="2">
    <source>
        <dbReference type="ARBA" id="ARBA00022840"/>
    </source>
</evidence>
<dbReference type="SMART" id="SM00382">
    <property type="entry name" value="AAA"/>
    <property type="match status" value="1"/>
</dbReference>
<protein>
    <submittedName>
        <fullName evidence="4">Alpha-D-ribose 1-methylphosphonate 5-triphosphate synthase subunit PhnL</fullName>
    </submittedName>
</protein>
<dbReference type="PROSITE" id="PS50893">
    <property type="entry name" value="ABC_TRANSPORTER_2"/>
    <property type="match status" value="1"/>
</dbReference>
<dbReference type="Proteomes" id="UP000315677">
    <property type="component" value="Unassembled WGS sequence"/>
</dbReference>
<evidence type="ECO:0000313" key="4">
    <source>
        <dbReference type="EMBL" id="TQM04039.1"/>
    </source>
</evidence>
<dbReference type="InterPro" id="IPR003439">
    <property type="entry name" value="ABC_transporter-like_ATP-bd"/>
</dbReference>
<dbReference type="GO" id="GO:0016887">
    <property type="term" value="F:ATP hydrolysis activity"/>
    <property type="evidence" value="ECO:0007669"/>
    <property type="project" value="InterPro"/>
</dbReference>
<comment type="caution">
    <text evidence="4">The sequence shown here is derived from an EMBL/GenBank/DDBJ whole genome shotgun (WGS) entry which is preliminary data.</text>
</comment>
<feature type="domain" description="ABC transporter" evidence="3">
    <location>
        <begin position="18"/>
        <end position="259"/>
    </location>
</feature>
<dbReference type="GO" id="GO:0022857">
    <property type="term" value="F:transmembrane transporter activity"/>
    <property type="evidence" value="ECO:0007669"/>
    <property type="project" value="TreeGrafter"/>
</dbReference>
<gene>
    <name evidence="4" type="ORF">FB558_7068</name>
</gene>
<sequence>MTGGAMTGGPMTEAPVVLDVRDLAKNFTLHGIGGRVVHAFSGVDLTVGAGELVALAGGSGAGKSSVIKCVYRTYRPTAGSVRFARSSGDTVDLAALPDSAVADLREREIGYVSQFLRAEPRRGVLDVVARAGVRRGMAAAQAREAAADVLARLRLDRELWQTYPTLLSGGEQQRVNLASALLAPPRLLLLDEPVSALDPANREAVLAMVQALVAGGTAVLTILHDHDAIRRVATRVVLMAHGRVVDAGEPDTVLAQAVA</sequence>
<proteinExistence type="predicted"/>
<dbReference type="PANTHER" id="PTHR24220">
    <property type="entry name" value="IMPORT ATP-BINDING PROTEIN"/>
    <property type="match status" value="1"/>
</dbReference>
<dbReference type="Pfam" id="PF00005">
    <property type="entry name" value="ABC_tran"/>
    <property type="match status" value="1"/>
</dbReference>
<evidence type="ECO:0000259" key="3">
    <source>
        <dbReference type="PROSITE" id="PS50893"/>
    </source>
</evidence>
<keyword evidence="5" id="KW-1185">Reference proteome</keyword>
<dbReference type="AlphaFoldDB" id="A0A543D3Y0"/>
<dbReference type="EMBL" id="VFPA01000005">
    <property type="protein sequence ID" value="TQM04039.1"/>
    <property type="molecule type" value="Genomic_DNA"/>
</dbReference>
<dbReference type="Gene3D" id="3.40.50.300">
    <property type="entry name" value="P-loop containing nucleotide triphosphate hydrolases"/>
    <property type="match status" value="1"/>
</dbReference>
<dbReference type="InterPro" id="IPR027417">
    <property type="entry name" value="P-loop_NTPase"/>
</dbReference>
<dbReference type="InterPro" id="IPR003593">
    <property type="entry name" value="AAA+_ATPase"/>
</dbReference>
<keyword evidence="2" id="KW-0067">ATP-binding</keyword>
<dbReference type="GO" id="GO:0005886">
    <property type="term" value="C:plasma membrane"/>
    <property type="evidence" value="ECO:0007669"/>
    <property type="project" value="TreeGrafter"/>
</dbReference>
<organism evidence="4 5">
    <name type="scientific">Pseudonocardia kunmingensis</name>
    <dbReference type="NCBI Taxonomy" id="630975"/>
    <lineage>
        <taxon>Bacteria</taxon>
        <taxon>Bacillati</taxon>
        <taxon>Actinomycetota</taxon>
        <taxon>Actinomycetes</taxon>
        <taxon>Pseudonocardiales</taxon>
        <taxon>Pseudonocardiaceae</taxon>
        <taxon>Pseudonocardia</taxon>
    </lineage>
</organism>
<dbReference type="SUPFAM" id="SSF52540">
    <property type="entry name" value="P-loop containing nucleoside triphosphate hydrolases"/>
    <property type="match status" value="1"/>
</dbReference>
<accession>A0A543D3Y0</accession>
<dbReference type="InterPro" id="IPR015854">
    <property type="entry name" value="ABC_transpr_LolD-like"/>
</dbReference>
<dbReference type="InterPro" id="IPR017871">
    <property type="entry name" value="ABC_transporter-like_CS"/>
</dbReference>
<dbReference type="PROSITE" id="PS00211">
    <property type="entry name" value="ABC_TRANSPORTER_1"/>
    <property type="match status" value="1"/>
</dbReference>
<name>A0A543D3Y0_9PSEU</name>
<keyword evidence="1" id="KW-0547">Nucleotide-binding</keyword>
<dbReference type="GO" id="GO:0005524">
    <property type="term" value="F:ATP binding"/>
    <property type="evidence" value="ECO:0007669"/>
    <property type="project" value="UniProtKB-KW"/>
</dbReference>
<reference evidence="4 5" key="1">
    <citation type="submission" date="2019-06" db="EMBL/GenBank/DDBJ databases">
        <title>Sequencing the genomes of 1000 actinobacteria strains.</title>
        <authorList>
            <person name="Klenk H.-P."/>
        </authorList>
    </citation>
    <scope>NUCLEOTIDE SEQUENCE [LARGE SCALE GENOMIC DNA]</scope>
    <source>
        <strain evidence="4 5">DSM 45301</strain>
    </source>
</reference>
<evidence type="ECO:0000256" key="1">
    <source>
        <dbReference type="ARBA" id="ARBA00022741"/>
    </source>
</evidence>
<evidence type="ECO:0000313" key="5">
    <source>
        <dbReference type="Proteomes" id="UP000315677"/>
    </source>
</evidence>